<dbReference type="GeneID" id="106511243"/>
<proteinExistence type="predicted"/>
<sequence>MSVLSSSHHLSEGAGLEALILLNCSSVESADLTLPSTGRPSALGSARGLGPSSEALIKIRTKLLEGRNIKSRSSKSYRTPSSRMSVLSSSHHLSEGAGLEALILLNCSSVESADLTLPSTGRPSALGSARGLGPSSEALIKIRTGLVACLLLVGNKRSLLESRKQKRVTDTHCRGAQGQQARTCMPMNGLMLLNSRQLVLNRTLGSYTVRFYSPHLLPLVA</sequence>
<dbReference type="InParanoid" id="A0A2I4AIY5"/>
<gene>
    <name evidence="2" type="primary">LOC106511243</name>
</gene>
<dbReference type="Proteomes" id="UP000192220">
    <property type="component" value="Unplaced"/>
</dbReference>
<organism evidence="1 2">
    <name type="scientific">Austrofundulus limnaeus</name>
    <name type="common">Annual killifish</name>
    <dbReference type="NCBI Taxonomy" id="52670"/>
    <lineage>
        <taxon>Eukaryota</taxon>
        <taxon>Metazoa</taxon>
        <taxon>Chordata</taxon>
        <taxon>Craniata</taxon>
        <taxon>Vertebrata</taxon>
        <taxon>Euteleostomi</taxon>
        <taxon>Actinopterygii</taxon>
        <taxon>Neopterygii</taxon>
        <taxon>Teleostei</taxon>
        <taxon>Neoteleostei</taxon>
        <taxon>Acanthomorphata</taxon>
        <taxon>Ovalentaria</taxon>
        <taxon>Atherinomorphae</taxon>
        <taxon>Cyprinodontiformes</taxon>
        <taxon>Rivulidae</taxon>
        <taxon>Austrofundulus</taxon>
    </lineage>
</organism>
<protein>
    <submittedName>
        <fullName evidence="2">Uncharacterized protein LOC106511243</fullName>
    </submittedName>
</protein>
<evidence type="ECO:0000313" key="1">
    <source>
        <dbReference type="Proteomes" id="UP000192220"/>
    </source>
</evidence>
<dbReference type="KEGG" id="alim:106511243"/>
<accession>A0A2I4AIY5</accession>
<reference evidence="2" key="1">
    <citation type="submission" date="2025-08" db="UniProtKB">
        <authorList>
            <consortium name="RefSeq"/>
        </authorList>
    </citation>
    <scope>IDENTIFICATION</scope>
</reference>
<evidence type="ECO:0000313" key="2">
    <source>
        <dbReference type="RefSeq" id="XP_013855447.1"/>
    </source>
</evidence>
<dbReference type="RefSeq" id="XP_013855447.1">
    <property type="nucleotide sequence ID" value="XM_013999993.1"/>
</dbReference>
<name>A0A2I4AIY5_AUSLI</name>
<keyword evidence="1" id="KW-1185">Reference proteome</keyword>
<dbReference type="AlphaFoldDB" id="A0A2I4AIY5"/>